<keyword evidence="3" id="KW-1185">Reference proteome</keyword>
<name>A0A094XH48_ALKAL</name>
<evidence type="ECO:0000313" key="2">
    <source>
        <dbReference type="EMBL" id="THG89303.1"/>
    </source>
</evidence>
<dbReference type="Proteomes" id="UP000297014">
    <property type="component" value="Unassembled WGS sequence"/>
</dbReference>
<reference evidence="1 3" key="1">
    <citation type="journal article" date="2014" name="Genome Announc.">
        <title>Draft Genome Sequence of Bacillus alcalophilus AV1934, a Classic Alkaliphile Isolated from Human Feces in 1934.</title>
        <authorList>
            <person name="Attie O."/>
            <person name="Jayaprakash A."/>
            <person name="Shah H."/>
            <person name="Paulsen I.T."/>
            <person name="Morino M."/>
            <person name="Takahashi Y."/>
            <person name="Narumi I."/>
            <person name="Sachidanandam R."/>
            <person name="Satoh K."/>
            <person name="Ito M."/>
            <person name="Krulwich T.A."/>
        </authorList>
    </citation>
    <scope>NUCLEOTIDE SEQUENCE [LARGE SCALE GENOMIC DNA]</scope>
    <source>
        <strain evidence="1 3">AV1934</strain>
    </source>
</reference>
<proteinExistence type="predicted"/>
<organism evidence="1 3">
    <name type="scientific">Alkalihalobacillus alcalophilus ATCC 27647 = CGMCC 1.3604</name>
    <dbReference type="NCBI Taxonomy" id="1218173"/>
    <lineage>
        <taxon>Bacteria</taxon>
        <taxon>Bacillati</taxon>
        <taxon>Bacillota</taxon>
        <taxon>Bacilli</taxon>
        <taxon>Bacillales</taxon>
        <taxon>Bacillaceae</taxon>
        <taxon>Alkalihalobacillus</taxon>
    </lineage>
</organism>
<protein>
    <submittedName>
        <fullName evidence="1">Uncharacterized protein</fullName>
    </submittedName>
</protein>
<sequence>MSMTYEQINRQNLENMAQKVSERQQANLERHQKMSNAIGTAMNKEHDFSQMTATANGLLNGELNASNFEAQKAVEFSGQCRTAIKSLEKKLLNASTTAGLLAHQGKIDAYKNKAQEAEEIKSQIQLFKKFI</sequence>
<evidence type="ECO:0000313" key="4">
    <source>
        <dbReference type="Proteomes" id="UP000297014"/>
    </source>
</evidence>
<dbReference type="STRING" id="1218173.BALCAV_0206235"/>
<reference evidence="2 4" key="2">
    <citation type="submission" date="2014-01" db="EMBL/GenBank/DDBJ databases">
        <title>Draft genome sequencing of Bacillus alcalophilus CGMCC 1.3604.</title>
        <authorList>
            <person name="Yang J."/>
            <person name="Diao L."/>
            <person name="Yang S."/>
        </authorList>
    </citation>
    <scope>NUCLEOTIDE SEQUENCE [LARGE SCALE GENOMIC DNA]</scope>
    <source>
        <strain evidence="2 4">CGMCC 1.3604</strain>
    </source>
</reference>
<dbReference type="AlphaFoldDB" id="A0A094XH48"/>
<evidence type="ECO:0000313" key="1">
    <source>
        <dbReference type="EMBL" id="KGA98120.1"/>
    </source>
</evidence>
<dbReference type="RefSeq" id="WP_003324282.1">
    <property type="nucleotide sequence ID" value="NZ_ALPT02000015.1"/>
</dbReference>
<evidence type="ECO:0000313" key="3">
    <source>
        <dbReference type="Proteomes" id="UP000002754"/>
    </source>
</evidence>
<gene>
    <name evidence="2" type="ORF">AJ85_18575</name>
    <name evidence="1" type="ORF">BALCAV_0206235</name>
</gene>
<dbReference type="EMBL" id="JALP01000248">
    <property type="protein sequence ID" value="THG89303.1"/>
    <property type="molecule type" value="Genomic_DNA"/>
</dbReference>
<dbReference type="Proteomes" id="UP000002754">
    <property type="component" value="Unassembled WGS sequence"/>
</dbReference>
<accession>A0A094XH48</accession>
<comment type="caution">
    <text evidence="1">The sequence shown here is derived from an EMBL/GenBank/DDBJ whole genome shotgun (WGS) entry which is preliminary data.</text>
</comment>
<dbReference type="EMBL" id="ALPT02000015">
    <property type="protein sequence ID" value="KGA98120.1"/>
    <property type="molecule type" value="Genomic_DNA"/>
</dbReference>